<dbReference type="EMBL" id="LR746270">
    <property type="protein sequence ID" value="CAA7400147.1"/>
    <property type="molecule type" value="Genomic_DNA"/>
</dbReference>
<dbReference type="PANTHER" id="PTHR34188:SF5">
    <property type="entry name" value="OS05G0131900 PROTEIN"/>
    <property type="match status" value="1"/>
</dbReference>
<dbReference type="Proteomes" id="UP000663760">
    <property type="component" value="Chromosome 7"/>
</dbReference>
<feature type="region of interest" description="Disordered" evidence="1">
    <location>
        <begin position="39"/>
        <end position="103"/>
    </location>
</feature>
<gene>
    <name evidence="3" type="ORF">SI8410_07010817</name>
</gene>
<accession>A0A7I8KQS3</accession>
<keyword evidence="2" id="KW-1133">Transmembrane helix</keyword>
<feature type="transmembrane region" description="Helical" evidence="2">
    <location>
        <begin position="147"/>
        <end position="166"/>
    </location>
</feature>
<organism evidence="3 4">
    <name type="scientific">Spirodela intermedia</name>
    <name type="common">Intermediate duckweed</name>
    <dbReference type="NCBI Taxonomy" id="51605"/>
    <lineage>
        <taxon>Eukaryota</taxon>
        <taxon>Viridiplantae</taxon>
        <taxon>Streptophyta</taxon>
        <taxon>Embryophyta</taxon>
        <taxon>Tracheophyta</taxon>
        <taxon>Spermatophyta</taxon>
        <taxon>Magnoliopsida</taxon>
        <taxon>Liliopsida</taxon>
        <taxon>Araceae</taxon>
        <taxon>Lemnoideae</taxon>
        <taxon>Spirodela</taxon>
    </lineage>
</organism>
<reference evidence="3" key="1">
    <citation type="submission" date="2020-02" db="EMBL/GenBank/DDBJ databases">
        <authorList>
            <person name="Scholz U."/>
            <person name="Mascher M."/>
            <person name="Fiebig A."/>
        </authorList>
    </citation>
    <scope>NUCLEOTIDE SEQUENCE</scope>
</reference>
<evidence type="ECO:0000313" key="4">
    <source>
        <dbReference type="Proteomes" id="UP000663760"/>
    </source>
</evidence>
<feature type="compositionally biased region" description="Basic and acidic residues" evidence="1">
    <location>
        <begin position="52"/>
        <end position="67"/>
    </location>
</feature>
<dbReference type="AlphaFoldDB" id="A0A7I8KQS3"/>
<keyword evidence="2" id="KW-0812">Transmembrane</keyword>
<proteinExistence type="predicted"/>
<feature type="compositionally biased region" description="Basic residues" evidence="1">
    <location>
        <begin position="84"/>
        <end position="95"/>
    </location>
</feature>
<dbReference type="PANTHER" id="PTHR34188">
    <property type="entry name" value="OS01G0299500 PROTEIN"/>
    <property type="match status" value="1"/>
</dbReference>
<evidence type="ECO:0000313" key="3">
    <source>
        <dbReference type="EMBL" id="CAA7400147.1"/>
    </source>
</evidence>
<name>A0A7I8KQS3_SPIIN</name>
<keyword evidence="4" id="KW-1185">Reference proteome</keyword>
<sequence length="229" mass="24776">MTPKGLADGDVLDLERGAIAGEDDGPGAKSAKSLVNRVCNGSSGAEEPADSAAERGESPLVEKKFGGEEETLGLMEKKTEAEKQKKKKAGKKPPKPPRVPRAASLDACDQKLIQQISELAMLKRARTERMKALMKTKNSKPASSSSSFWALVITVLFCLVIVWQGIPATSSSSSSSFSIAYLLQFLKARSNYGSSVSKSHRFLTSIVQHDQSSSPYPSHEFNGYLHERC</sequence>
<keyword evidence="2" id="KW-0472">Membrane</keyword>
<evidence type="ECO:0000256" key="1">
    <source>
        <dbReference type="SAM" id="MobiDB-lite"/>
    </source>
</evidence>
<protein>
    <submittedName>
        <fullName evidence="3">Uncharacterized protein</fullName>
    </submittedName>
</protein>
<evidence type="ECO:0000256" key="2">
    <source>
        <dbReference type="SAM" id="Phobius"/>
    </source>
</evidence>
<dbReference type="OrthoDB" id="1899142at2759"/>